<dbReference type="Gene3D" id="3.90.1150.200">
    <property type="match status" value="1"/>
</dbReference>
<dbReference type="RefSeq" id="WP_027829660.1">
    <property type="nucleotide sequence ID" value="NZ_AZFW01000103.1"/>
</dbReference>
<evidence type="ECO:0000259" key="1">
    <source>
        <dbReference type="Pfam" id="PF08818"/>
    </source>
</evidence>
<dbReference type="GeneID" id="78509785"/>
<dbReference type="OrthoDB" id="2322845at2"/>
<dbReference type="PATRIC" id="fig|1122147.4.peg.589"/>
<reference evidence="2 3" key="1">
    <citation type="journal article" date="2015" name="Genome Announc.">
        <title>Expanding the biotechnology potential of lactobacilli through comparative genomics of 213 strains and associated genera.</title>
        <authorList>
            <person name="Sun Z."/>
            <person name="Harris H.M."/>
            <person name="McCann A."/>
            <person name="Guo C."/>
            <person name="Argimon S."/>
            <person name="Zhang W."/>
            <person name="Yang X."/>
            <person name="Jeffery I.B."/>
            <person name="Cooney J.C."/>
            <person name="Kagawa T.F."/>
            <person name="Liu W."/>
            <person name="Song Y."/>
            <person name="Salvetti E."/>
            <person name="Wrobel A."/>
            <person name="Rasinkangas P."/>
            <person name="Parkhill J."/>
            <person name="Rea M.C."/>
            <person name="O'Sullivan O."/>
            <person name="Ritari J."/>
            <person name="Douillard F.P."/>
            <person name="Paul Ross R."/>
            <person name="Yang R."/>
            <person name="Briner A.E."/>
            <person name="Felis G.E."/>
            <person name="de Vos W.M."/>
            <person name="Barrangou R."/>
            <person name="Klaenhammer T.R."/>
            <person name="Caufield P.W."/>
            <person name="Cui Y."/>
            <person name="Zhang H."/>
            <person name="O'Toole P.W."/>
        </authorList>
    </citation>
    <scope>NUCLEOTIDE SEQUENCE [LARGE SCALE GENOMIC DNA]</scope>
    <source>
        <strain evidence="2 3">DSM 16991</strain>
    </source>
</reference>
<sequence>MPEKPEVKDIQDYLNQASVDARPLLTALDHFINEEWPGAEPTIKYGQPFYLLNGQRLSIAAYQKHVSVSSNQDVPQKLAAEFTKGGYDVGAKRVNIAFHQDIPEELLHQWLQHIIQSVEA</sequence>
<dbReference type="SUPFAM" id="SSF159888">
    <property type="entry name" value="YdhG-like"/>
    <property type="match status" value="1"/>
</dbReference>
<name>A0A0R1X772_9LACO</name>
<dbReference type="Pfam" id="PF08818">
    <property type="entry name" value="DUF1801"/>
    <property type="match status" value="1"/>
</dbReference>
<feature type="domain" description="YdhG-like" evidence="1">
    <location>
        <begin position="22"/>
        <end position="114"/>
    </location>
</feature>
<protein>
    <recommendedName>
        <fullName evidence="1">YdhG-like domain-containing protein</fullName>
    </recommendedName>
</protein>
<evidence type="ECO:0000313" key="3">
    <source>
        <dbReference type="Proteomes" id="UP000050949"/>
    </source>
</evidence>
<evidence type="ECO:0000313" key="2">
    <source>
        <dbReference type="EMBL" id="KRM25653.1"/>
    </source>
</evidence>
<organism evidence="2 3">
    <name type="scientific">Schleiferilactobacillus harbinensis DSM 16991</name>
    <dbReference type="NCBI Taxonomy" id="1122147"/>
    <lineage>
        <taxon>Bacteria</taxon>
        <taxon>Bacillati</taxon>
        <taxon>Bacillota</taxon>
        <taxon>Bacilli</taxon>
        <taxon>Lactobacillales</taxon>
        <taxon>Lactobacillaceae</taxon>
        <taxon>Schleiferilactobacillus</taxon>
    </lineage>
</organism>
<accession>A0A0R1X772</accession>
<dbReference type="AlphaFoldDB" id="A0A0R1X772"/>
<dbReference type="eggNOG" id="COG5646">
    <property type="taxonomic scope" value="Bacteria"/>
</dbReference>
<dbReference type="Proteomes" id="UP000050949">
    <property type="component" value="Unassembled WGS sequence"/>
</dbReference>
<dbReference type="InterPro" id="IPR014922">
    <property type="entry name" value="YdhG-like"/>
</dbReference>
<dbReference type="EMBL" id="AZFW01000103">
    <property type="protein sequence ID" value="KRM25653.1"/>
    <property type="molecule type" value="Genomic_DNA"/>
</dbReference>
<proteinExistence type="predicted"/>
<gene>
    <name evidence="2" type="ORF">FC91_GL000568</name>
</gene>
<comment type="caution">
    <text evidence="2">The sequence shown here is derived from an EMBL/GenBank/DDBJ whole genome shotgun (WGS) entry which is preliminary data.</text>
</comment>